<organism evidence="1 2">
    <name type="scientific">Lysinibacillus mangiferihumi</name>
    <dbReference type="NCBI Taxonomy" id="1130819"/>
    <lineage>
        <taxon>Bacteria</taxon>
        <taxon>Bacillati</taxon>
        <taxon>Bacillota</taxon>
        <taxon>Bacilli</taxon>
        <taxon>Bacillales</taxon>
        <taxon>Bacillaceae</taxon>
        <taxon>Lysinibacillus</taxon>
    </lineage>
</organism>
<comment type="caution">
    <text evidence="1">The sequence shown here is derived from an EMBL/GenBank/DDBJ whole genome shotgun (WGS) entry which is preliminary data.</text>
</comment>
<evidence type="ECO:0000313" key="2">
    <source>
        <dbReference type="Proteomes" id="UP000308744"/>
    </source>
</evidence>
<name>A0A4U2XZX4_9BACI</name>
<gene>
    <name evidence="1" type="ORF">FC756_22890</name>
</gene>
<dbReference type="EMBL" id="SZPU01000105">
    <property type="protein sequence ID" value="TKI53599.1"/>
    <property type="molecule type" value="Genomic_DNA"/>
</dbReference>
<reference evidence="1 2" key="1">
    <citation type="submission" date="2019-04" db="EMBL/GenBank/DDBJ databases">
        <title>Lysinibacillus genome sequencing.</title>
        <authorList>
            <person name="Dunlap C."/>
        </authorList>
    </citation>
    <scope>NUCLEOTIDE SEQUENCE [LARGE SCALE GENOMIC DNA]</scope>
    <source>
        <strain evidence="1 2">CCTCC AB 2010389</strain>
    </source>
</reference>
<protein>
    <submittedName>
        <fullName evidence="1">Uncharacterized protein</fullName>
    </submittedName>
</protein>
<dbReference type="AlphaFoldDB" id="A0A4U2XZX4"/>
<accession>A0A4U2XZX4</accession>
<dbReference type="RefSeq" id="WP_107896291.1">
    <property type="nucleotide sequence ID" value="NZ_PYWM01000019.1"/>
</dbReference>
<dbReference type="Proteomes" id="UP000308744">
    <property type="component" value="Unassembled WGS sequence"/>
</dbReference>
<keyword evidence="2" id="KW-1185">Reference proteome</keyword>
<evidence type="ECO:0000313" key="1">
    <source>
        <dbReference type="EMBL" id="TKI53599.1"/>
    </source>
</evidence>
<proteinExistence type="predicted"/>
<sequence length="72" mass="8627">MDNVNIYEIIGVSLDPIYQALNQLHDDEEIHIGKHTIRKTAKFYEIENDRLHECFKEKERCYQVLSNLVMFN</sequence>